<gene>
    <name evidence="1" type="ORF">SFRICE_016944</name>
</gene>
<proteinExistence type="predicted"/>
<reference evidence="1" key="1">
    <citation type="submission" date="2016-07" db="EMBL/GenBank/DDBJ databases">
        <authorList>
            <person name="Bretaudeau A."/>
        </authorList>
    </citation>
    <scope>NUCLEOTIDE SEQUENCE</scope>
    <source>
        <strain evidence="1">Rice</strain>
        <tissue evidence="1">Whole body</tissue>
    </source>
</reference>
<dbReference type="AlphaFoldDB" id="A0A2H1WBA6"/>
<accession>A0A2H1WBA6</accession>
<organism evidence="1">
    <name type="scientific">Spodoptera frugiperda</name>
    <name type="common">Fall armyworm</name>
    <dbReference type="NCBI Taxonomy" id="7108"/>
    <lineage>
        <taxon>Eukaryota</taxon>
        <taxon>Metazoa</taxon>
        <taxon>Ecdysozoa</taxon>
        <taxon>Arthropoda</taxon>
        <taxon>Hexapoda</taxon>
        <taxon>Insecta</taxon>
        <taxon>Pterygota</taxon>
        <taxon>Neoptera</taxon>
        <taxon>Endopterygota</taxon>
        <taxon>Lepidoptera</taxon>
        <taxon>Glossata</taxon>
        <taxon>Ditrysia</taxon>
        <taxon>Noctuoidea</taxon>
        <taxon>Noctuidae</taxon>
        <taxon>Amphipyrinae</taxon>
        <taxon>Spodoptera</taxon>
    </lineage>
</organism>
<protein>
    <submittedName>
        <fullName evidence="1">SFRICE_016944</fullName>
    </submittedName>
</protein>
<evidence type="ECO:0000313" key="1">
    <source>
        <dbReference type="EMBL" id="SOQ50226.1"/>
    </source>
</evidence>
<dbReference type="EMBL" id="ODYU01007446">
    <property type="protein sequence ID" value="SOQ50226.1"/>
    <property type="molecule type" value="Genomic_DNA"/>
</dbReference>
<name>A0A2H1WBA6_SPOFR</name>
<sequence length="126" mass="14164">MNVPPHLDFLMCRGCVTNIQVHIHITPRPEATIYGSHKESMRVRIEPATRCAVASCQLCIRTYEDSLCTLTNTPLANGEGKHREEICTYHFEIANLHEASKRGTQAKPLAVAEGHVNLEEKKEQNN</sequence>